<dbReference type="GO" id="GO:0008233">
    <property type="term" value="F:peptidase activity"/>
    <property type="evidence" value="ECO:0007669"/>
    <property type="project" value="UniProtKB-KW"/>
</dbReference>
<dbReference type="Pfam" id="PF25597">
    <property type="entry name" value="SH3_retrovirus"/>
    <property type="match status" value="1"/>
</dbReference>
<comment type="caution">
    <text evidence="4">The sequence shown here is derived from an EMBL/GenBank/DDBJ whole genome shotgun (WGS) entry which is preliminary data.</text>
</comment>
<evidence type="ECO:0000313" key="5">
    <source>
        <dbReference type="Proteomes" id="UP000626092"/>
    </source>
</evidence>
<dbReference type="Proteomes" id="UP000626092">
    <property type="component" value="Unassembled WGS sequence"/>
</dbReference>
<feature type="region of interest" description="Disordered" evidence="2">
    <location>
        <begin position="304"/>
        <end position="342"/>
    </location>
</feature>
<dbReference type="InterPro" id="IPR025724">
    <property type="entry name" value="GAG-pre-integrase_dom"/>
</dbReference>
<dbReference type="InterPro" id="IPR054722">
    <property type="entry name" value="PolX-like_BBD"/>
</dbReference>
<accession>A0A834GAZ0</accession>
<dbReference type="Pfam" id="PF13976">
    <property type="entry name" value="gag_pre-integrs"/>
    <property type="match status" value="1"/>
</dbReference>
<organism evidence="4 5">
    <name type="scientific">Rhododendron simsii</name>
    <name type="common">Sims's rhododendron</name>
    <dbReference type="NCBI Taxonomy" id="118357"/>
    <lineage>
        <taxon>Eukaryota</taxon>
        <taxon>Viridiplantae</taxon>
        <taxon>Streptophyta</taxon>
        <taxon>Embryophyta</taxon>
        <taxon>Tracheophyta</taxon>
        <taxon>Spermatophyta</taxon>
        <taxon>Magnoliopsida</taxon>
        <taxon>eudicotyledons</taxon>
        <taxon>Gunneridae</taxon>
        <taxon>Pentapetalae</taxon>
        <taxon>asterids</taxon>
        <taxon>Ericales</taxon>
        <taxon>Ericaceae</taxon>
        <taxon>Ericoideae</taxon>
        <taxon>Rhodoreae</taxon>
        <taxon>Rhododendron</taxon>
    </lineage>
</organism>
<proteinExistence type="predicted"/>
<keyword evidence="5" id="KW-1185">Reference proteome</keyword>
<dbReference type="GO" id="GO:0003676">
    <property type="term" value="F:nucleic acid binding"/>
    <property type="evidence" value="ECO:0007669"/>
    <property type="project" value="InterPro"/>
</dbReference>
<dbReference type="Pfam" id="PF14244">
    <property type="entry name" value="Retrotran_gag_3"/>
    <property type="match status" value="1"/>
</dbReference>
<dbReference type="InterPro" id="IPR029472">
    <property type="entry name" value="Copia-like_N"/>
</dbReference>
<dbReference type="InterPro" id="IPR057670">
    <property type="entry name" value="SH3_retrovirus"/>
</dbReference>
<evidence type="ECO:0000313" key="4">
    <source>
        <dbReference type="EMBL" id="KAF7129189.1"/>
    </source>
</evidence>
<name>A0A834GAZ0_RHOSS</name>
<dbReference type="InterPro" id="IPR039537">
    <property type="entry name" value="Retrotran_Ty1/copia-like"/>
</dbReference>
<dbReference type="InterPro" id="IPR036397">
    <property type="entry name" value="RNaseH_sf"/>
</dbReference>
<evidence type="ECO:0000256" key="2">
    <source>
        <dbReference type="SAM" id="MobiDB-lite"/>
    </source>
</evidence>
<dbReference type="SUPFAM" id="SSF53098">
    <property type="entry name" value="Ribonuclease H-like"/>
    <property type="match status" value="1"/>
</dbReference>
<dbReference type="Gene3D" id="3.30.420.10">
    <property type="entry name" value="Ribonuclease H-like superfamily/Ribonuclease H"/>
    <property type="match status" value="1"/>
</dbReference>
<dbReference type="GO" id="GO:0015074">
    <property type="term" value="P:DNA integration"/>
    <property type="evidence" value="ECO:0007669"/>
    <property type="project" value="InterPro"/>
</dbReference>
<dbReference type="InterPro" id="IPR012337">
    <property type="entry name" value="RNaseH-like_sf"/>
</dbReference>
<keyword evidence="1" id="KW-0645">Protease</keyword>
<dbReference type="Pfam" id="PF00665">
    <property type="entry name" value="rve"/>
    <property type="match status" value="1"/>
</dbReference>
<dbReference type="AlphaFoldDB" id="A0A834GAZ0"/>
<dbReference type="PANTHER" id="PTHR42648:SF31">
    <property type="entry name" value="RNA-DIRECTED DNA POLYMERASE"/>
    <property type="match status" value="1"/>
</dbReference>
<protein>
    <recommendedName>
        <fullName evidence="3">Integrase catalytic domain-containing protein</fullName>
    </recommendedName>
</protein>
<evidence type="ECO:0000259" key="3">
    <source>
        <dbReference type="PROSITE" id="PS50994"/>
    </source>
</evidence>
<dbReference type="GO" id="GO:0006508">
    <property type="term" value="P:proteolysis"/>
    <property type="evidence" value="ECO:0007669"/>
    <property type="project" value="UniProtKB-KW"/>
</dbReference>
<dbReference type="OrthoDB" id="1938465at2759"/>
<feature type="region of interest" description="Disordered" evidence="2">
    <location>
        <begin position="847"/>
        <end position="882"/>
    </location>
</feature>
<dbReference type="InterPro" id="IPR001584">
    <property type="entry name" value="Integrase_cat-core"/>
</dbReference>
<feature type="domain" description="Integrase catalytic" evidence="3">
    <location>
        <begin position="566"/>
        <end position="730"/>
    </location>
</feature>
<reference evidence="4" key="1">
    <citation type="submission" date="2019-11" db="EMBL/GenBank/DDBJ databases">
        <authorList>
            <person name="Liu Y."/>
            <person name="Hou J."/>
            <person name="Li T.-Q."/>
            <person name="Guan C.-H."/>
            <person name="Wu X."/>
            <person name="Wu H.-Z."/>
            <person name="Ling F."/>
            <person name="Zhang R."/>
            <person name="Shi X.-G."/>
            <person name="Ren J.-P."/>
            <person name="Chen E.-F."/>
            <person name="Sun J.-M."/>
        </authorList>
    </citation>
    <scope>NUCLEOTIDE SEQUENCE</scope>
    <source>
        <strain evidence="4">Adult_tree_wgs_1</strain>
        <tissue evidence="4">Leaves</tissue>
    </source>
</reference>
<dbReference type="EMBL" id="WJXA01000010">
    <property type="protein sequence ID" value="KAF7129189.1"/>
    <property type="molecule type" value="Genomic_DNA"/>
</dbReference>
<sequence>MSDKNKSESENSRHEATLEVSNPYSLHHSDHPGMILVSKLLEGDNYSTWSRAMRIALSAKNKIGFVTGSIKPPSSTDATFPLWQRCNDMVLSWLLNSIHPDIATSVIYAETSVEVWADLQERFSQGNDSRIYQIKQEIGEHRQGQQSISVYYTKLKALWDELSSYHQMVICTCGGLENLNKRDEKEKVMQFLMGLNENYGPVRGQILLMQPLPDTRRVYSLVLQQEKQIEVSLNRDSMNHHAMLADHKSQAPTYSFADQNNKTIQAHQVQKQKNTLHCSYCDQDYHSVERCYYLHGFPVGHKLHGKNVKPPNQRRSNANHAKSVKITEAGAKPPSSNDGPRLTTEEYNQVMALLRKNNDGNSPHFANATGIITPSSEVTPLASHSSLCWIIDSGATDHVTSSIKLIDPKCMPKSANIQLPDGGHMPIESIGSFHVTPHIKLDEVLKVPQFQVNLLSVSKLTRALKCTVIFFPDFCVVQDAATRKMIGLGKQHNGLYYLAQDQNPVLTYNIRKHSNLWHQRLGHPSSGPLQVLTKLDSEIYFDSKHVCEICPLAKQTRLAFPSSSISSQAPFDLIHSDIWGPHRIKSHSGARYFLTIVDDFTRYTWIHLMNFKSETQGILQSFISWVKTQFNCHIKTLRSDNGSEFLSMKNFLDTKGIVFHHSCTSTPQQNGVVERKHRHLLNVGRALRFQANLPLTFWGESVQTACYLINRLPTPLLSYQSPYQKLHKMQPTYTHLRTFGCLCYATNLKPKHKFDQRAHRCIFIGYPLGQKGYRVYDLSTHKFFSTRDVVFYEQIFPFHIHPRELHQDEVVLPLPHDLDIQPLPTPIGPNSVEPIHYDTANSHNNTIEATTEPRTEPPTDPTEPTTLDHPIVQPPSPIPYLRRGERVKQPNTMLRDFHLYNMAMVAPRQSSSPSGTRHPLPREPSIKRYVERGSGFGLRGSALVIEHPTMVHHLARKNIGPVPRRENTLRYDSGELVGRRSEVVVYVFVGAVYELVVEHRGEVVDVNPPGIAG</sequence>
<gene>
    <name evidence="4" type="ORF">RHSIM_Rhsim10G0107100</name>
</gene>
<dbReference type="PROSITE" id="PS50994">
    <property type="entry name" value="INTEGRASE"/>
    <property type="match status" value="1"/>
</dbReference>
<evidence type="ECO:0000256" key="1">
    <source>
        <dbReference type="ARBA" id="ARBA00022670"/>
    </source>
</evidence>
<dbReference type="Pfam" id="PF22936">
    <property type="entry name" value="Pol_BBD"/>
    <property type="match status" value="1"/>
</dbReference>
<keyword evidence="1" id="KW-0378">Hydrolase</keyword>
<dbReference type="PANTHER" id="PTHR42648">
    <property type="entry name" value="TRANSPOSASE, PUTATIVE-RELATED"/>
    <property type="match status" value="1"/>
</dbReference>